<sequence length="182" mass="19079">MISGTPATAGEHVADLRSSSLPSVDVTTFRKVMGSFASGVSVVTTLDEDGVPRGFTCSALCSVSSSPPLLLSCANSVSSTMRAILDRGRFAVNILGSRGTEISRLFASRGTDGKFERIGWDAGVVTGMPLLRATVAHAECELSGTVEAGDHTMLLGRIVGGDAFPERAPLTYWRGGYATLHR</sequence>
<dbReference type="Gene3D" id="2.30.110.10">
    <property type="entry name" value="Electron Transport, Fmn-binding Protein, Chain A"/>
    <property type="match status" value="1"/>
</dbReference>
<dbReference type="InterPro" id="IPR050268">
    <property type="entry name" value="NADH-dep_flavin_reductase"/>
</dbReference>
<dbReference type="PANTHER" id="PTHR30466">
    <property type="entry name" value="FLAVIN REDUCTASE"/>
    <property type="match status" value="1"/>
</dbReference>
<comment type="caution">
    <text evidence="4">The sequence shown here is derived from an EMBL/GenBank/DDBJ whole genome shotgun (WGS) entry which is preliminary data.</text>
</comment>
<dbReference type="InterPro" id="IPR012349">
    <property type="entry name" value="Split_barrel_FMN-bd"/>
</dbReference>
<dbReference type="GO" id="GO:0010181">
    <property type="term" value="F:FMN binding"/>
    <property type="evidence" value="ECO:0007669"/>
    <property type="project" value="InterPro"/>
</dbReference>
<dbReference type="EMBL" id="VCKW01000049">
    <property type="protein sequence ID" value="TMR02589.1"/>
    <property type="molecule type" value="Genomic_DNA"/>
</dbReference>
<gene>
    <name evidence="4" type="ORF">ETD83_12265</name>
</gene>
<dbReference type="PANTHER" id="PTHR30466:SF11">
    <property type="entry name" value="FLAVIN-DEPENDENT MONOOXYGENASE, REDUCTASE SUBUNIT HSAB"/>
    <property type="match status" value="1"/>
</dbReference>
<keyword evidence="2" id="KW-0560">Oxidoreductase</keyword>
<organism evidence="4 5">
    <name type="scientific">Actinomadura soli</name>
    <dbReference type="NCBI Taxonomy" id="2508997"/>
    <lineage>
        <taxon>Bacteria</taxon>
        <taxon>Bacillati</taxon>
        <taxon>Actinomycetota</taxon>
        <taxon>Actinomycetes</taxon>
        <taxon>Streptosporangiales</taxon>
        <taxon>Thermomonosporaceae</taxon>
        <taxon>Actinomadura</taxon>
    </lineage>
</organism>
<accession>A0A5C4JG91</accession>
<evidence type="ECO:0000313" key="5">
    <source>
        <dbReference type="Proteomes" id="UP000309174"/>
    </source>
</evidence>
<evidence type="ECO:0000313" key="4">
    <source>
        <dbReference type="EMBL" id="TMR02589.1"/>
    </source>
</evidence>
<dbReference type="GO" id="GO:0042602">
    <property type="term" value="F:riboflavin reductase (NADPH) activity"/>
    <property type="evidence" value="ECO:0007669"/>
    <property type="project" value="TreeGrafter"/>
</dbReference>
<dbReference type="SUPFAM" id="SSF50475">
    <property type="entry name" value="FMN-binding split barrel"/>
    <property type="match status" value="1"/>
</dbReference>
<name>A0A5C4JG91_9ACTN</name>
<proteinExistence type="inferred from homology"/>
<evidence type="ECO:0000259" key="3">
    <source>
        <dbReference type="SMART" id="SM00903"/>
    </source>
</evidence>
<dbReference type="SMART" id="SM00903">
    <property type="entry name" value="Flavin_Reduct"/>
    <property type="match status" value="1"/>
</dbReference>
<comment type="similarity">
    <text evidence="1">Belongs to the non-flavoprotein flavin reductase family.</text>
</comment>
<protein>
    <submittedName>
        <fullName evidence="4">Flavin reductase family protein</fullName>
    </submittedName>
</protein>
<dbReference type="Pfam" id="PF01613">
    <property type="entry name" value="Flavin_Reduct"/>
    <property type="match status" value="1"/>
</dbReference>
<dbReference type="OrthoDB" id="9792858at2"/>
<keyword evidence="5" id="KW-1185">Reference proteome</keyword>
<dbReference type="RefSeq" id="WP_138645222.1">
    <property type="nucleotide sequence ID" value="NZ_VCKW01000049.1"/>
</dbReference>
<dbReference type="InterPro" id="IPR002563">
    <property type="entry name" value="Flavin_Rdtase-like_dom"/>
</dbReference>
<evidence type="ECO:0000256" key="2">
    <source>
        <dbReference type="ARBA" id="ARBA00023002"/>
    </source>
</evidence>
<dbReference type="AlphaFoldDB" id="A0A5C4JG91"/>
<dbReference type="Proteomes" id="UP000309174">
    <property type="component" value="Unassembled WGS sequence"/>
</dbReference>
<evidence type="ECO:0000256" key="1">
    <source>
        <dbReference type="ARBA" id="ARBA00008898"/>
    </source>
</evidence>
<feature type="domain" description="Flavin reductase like" evidence="3">
    <location>
        <begin position="33"/>
        <end position="179"/>
    </location>
</feature>
<reference evidence="4 5" key="1">
    <citation type="submission" date="2019-05" db="EMBL/GenBank/DDBJ databases">
        <title>Draft genome sequence of Actinomadura sp. 14C53.</title>
        <authorList>
            <person name="Saricaoglu S."/>
            <person name="Isik K."/>
        </authorList>
    </citation>
    <scope>NUCLEOTIDE SEQUENCE [LARGE SCALE GENOMIC DNA]</scope>
    <source>
        <strain evidence="4 5">14C53</strain>
    </source>
</reference>